<dbReference type="GeneID" id="28828048"/>
<evidence type="ECO:0000313" key="2">
    <source>
        <dbReference type="EMBL" id="KUJ18507.1"/>
    </source>
</evidence>
<name>A0A194XFF9_MOLSC</name>
<dbReference type="GO" id="GO:0005739">
    <property type="term" value="C:mitochondrion"/>
    <property type="evidence" value="ECO:0007669"/>
    <property type="project" value="TreeGrafter"/>
</dbReference>
<evidence type="ECO:0000259" key="1">
    <source>
        <dbReference type="Pfam" id="PF00814"/>
    </source>
</evidence>
<dbReference type="KEGG" id="psco:LY89DRAFT_717121"/>
<dbReference type="InterPro" id="IPR043129">
    <property type="entry name" value="ATPase_NBD"/>
</dbReference>
<dbReference type="Pfam" id="PF00814">
    <property type="entry name" value="TsaD"/>
    <property type="match status" value="1"/>
</dbReference>
<gene>
    <name evidence="2" type="ORF">LY89DRAFT_717121</name>
</gene>
<organism evidence="2 3">
    <name type="scientific">Mollisia scopiformis</name>
    <name type="common">Conifer needle endophyte fungus</name>
    <name type="synonym">Phialocephala scopiformis</name>
    <dbReference type="NCBI Taxonomy" id="149040"/>
    <lineage>
        <taxon>Eukaryota</taxon>
        <taxon>Fungi</taxon>
        <taxon>Dikarya</taxon>
        <taxon>Ascomycota</taxon>
        <taxon>Pezizomycotina</taxon>
        <taxon>Leotiomycetes</taxon>
        <taxon>Helotiales</taxon>
        <taxon>Mollisiaceae</taxon>
        <taxon>Mollisia</taxon>
    </lineage>
</organism>
<dbReference type="InParanoid" id="A0A194XFF9"/>
<dbReference type="FunCoup" id="A0A194XFF9">
    <property type="interactions" value="419"/>
</dbReference>
<dbReference type="PROSITE" id="PS01016">
    <property type="entry name" value="GLYCOPROTEASE"/>
    <property type="match status" value="1"/>
</dbReference>
<dbReference type="InterPro" id="IPR000905">
    <property type="entry name" value="Gcp-like_dom"/>
</dbReference>
<feature type="domain" description="Gcp-like" evidence="1">
    <location>
        <begin position="3"/>
        <end position="275"/>
    </location>
</feature>
<reference evidence="2 3" key="1">
    <citation type="submission" date="2015-10" db="EMBL/GenBank/DDBJ databases">
        <title>Full genome of DAOMC 229536 Phialocephala scopiformis, a fungal endophyte of spruce producing the potent anti-insectan compound rugulosin.</title>
        <authorList>
            <consortium name="DOE Joint Genome Institute"/>
            <person name="Walker A.K."/>
            <person name="Frasz S.L."/>
            <person name="Seifert K.A."/>
            <person name="Miller J.D."/>
            <person name="Mondo S.J."/>
            <person name="Labutti K."/>
            <person name="Lipzen A."/>
            <person name="Dockter R."/>
            <person name="Kennedy M."/>
            <person name="Grigoriev I.V."/>
            <person name="Spatafora J.W."/>
        </authorList>
    </citation>
    <scope>NUCLEOTIDE SEQUENCE [LARGE SCALE GENOMIC DNA]</scope>
    <source>
        <strain evidence="2 3">CBS 120377</strain>
    </source>
</reference>
<dbReference type="PANTHER" id="PTHR11735">
    <property type="entry name" value="TRNA N6-ADENOSINE THREONYLCARBAMOYLTRANSFERASE"/>
    <property type="match status" value="1"/>
</dbReference>
<evidence type="ECO:0000313" key="3">
    <source>
        <dbReference type="Proteomes" id="UP000070700"/>
    </source>
</evidence>
<dbReference type="Proteomes" id="UP000070700">
    <property type="component" value="Unassembled WGS sequence"/>
</dbReference>
<dbReference type="InterPro" id="IPR017860">
    <property type="entry name" value="Peptidase_M22_CS"/>
</dbReference>
<dbReference type="SUPFAM" id="SSF53067">
    <property type="entry name" value="Actin-like ATPase domain"/>
    <property type="match status" value="1"/>
</dbReference>
<dbReference type="RefSeq" id="XP_018072862.1">
    <property type="nucleotide sequence ID" value="XM_018218322.1"/>
</dbReference>
<sequence>MAGLDFAKGLSVAWQVPLLGVNHMQAHALTPRLVNALNATDQTSKQLTPAFPFLSLLVSGGHTMLVHSRSLCDHEIIANTTDIAIGDMIDKCARDILPPPYLASAKDVMYGKLLETFVFPQQPSRYDYTPPSSFTRTRTSTDPTHDWVINPPYQAPGNQGSIGHAHSFTYSGIGSSTRRVLERKPDMDYGERQSLARVAMEVAFEHLASRVLFALDRPDIKNIKALVVSGGVASNHYLKEILRQNLNANGYGSDQIELLFPPPQFCTDNAAMIAWTGMEMYEAGWRTKLDALVTRKWAIDPRCSDGGILGLDGWKNVKS</sequence>
<dbReference type="AlphaFoldDB" id="A0A194XFF9"/>
<dbReference type="GO" id="GO:0072670">
    <property type="term" value="P:mitochondrial tRNA threonylcarbamoyladenosine modification"/>
    <property type="evidence" value="ECO:0007669"/>
    <property type="project" value="TreeGrafter"/>
</dbReference>
<dbReference type="STRING" id="149040.A0A194XFF9"/>
<dbReference type="Gene3D" id="3.30.420.40">
    <property type="match status" value="2"/>
</dbReference>
<keyword evidence="3" id="KW-1185">Reference proteome</keyword>
<dbReference type="EMBL" id="KQ947412">
    <property type="protein sequence ID" value="KUJ18507.1"/>
    <property type="molecule type" value="Genomic_DNA"/>
</dbReference>
<dbReference type="OrthoDB" id="10259622at2759"/>
<protein>
    <recommendedName>
        <fullName evidence="1">Gcp-like domain-containing protein</fullName>
    </recommendedName>
</protein>
<accession>A0A194XFF9</accession>
<dbReference type="PANTHER" id="PTHR11735:SF6">
    <property type="entry name" value="TRNA N6-ADENOSINE THREONYLCARBAMOYLTRANSFERASE, MITOCHONDRIAL"/>
    <property type="match status" value="1"/>
</dbReference>
<proteinExistence type="predicted"/>